<dbReference type="PROSITE" id="PS51679">
    <property type="entry name" value="SAM_MT_C5"/>
    <property type="match status" value="1"/>
</dbReference>
<name>A0ABU1RX53_9FLAO</name>
<comment type="similarity">
    <text evidence="6 7">Belongs to the class I-like SAM-binding methyltransferase superfamily. C5-methyltransferase family.</text>
</comment>
<dbReference type="InterPro" id="IPR001525">
    <property type="entry name" value="C5_MeTfrase"/>
</dbReference>
<gene>
    <name evidence="9" type="ORF">J2W95_000020</name>
</gene>
<dbReference type="SUPFAM" id="SSF53335">
    <property type="entry name" value="S-adenosyl-L-methionine-dependent methyltransferases"/>
    <property type="match status" value="1"/>
</dbReference>
<dbReference type="InterPro" id="IPR018117">
    <property type="entry name" value="C5_DNA_meth_AS"/>
</dbReference>
<dbReference type="EC" id="2.1.1.37" evidence="8"/>
<dbReference type="InterPro" id="IPR029063">
    <property type="entry name" value="SAM-dependent_MTases_sf"/>
</dbReference>
<dbReference type="Gene3D" id="3.90.120.10">
    <property type="entry name" value="DNA Methylase, subunit A, domain 2"/>
    <property type="match status" value="1"/>
</dbReference>
<keyword evidence="10" id="KW-1185">Reference proteome</keyword>
<dbReference type="InterPro" id="IPR031303">
    <property type="entry name" value="C5_meth_CS"/>
</dbReference>
<proteinExistence type="inferred from homology"/>
<comment type="caution">
    <text evidence="9">The sequence shown here is derived from an EMBL/GenBank/DDBJ whole genome shotgun (WGS) entry which is preliminary data.</text>
</comment>
<sequence length="473" mass="53259">MNQDNFYSVEDAAEAMNFSPQYVRKLLRDDKLGGMQVGKTWVIPIENVDSFDKTEHQLHNTEIDRKSSLKVKVGVPKVLSFFSGAMGLDLGLEKAGFQTLMACEIDKASRKTIIANNPKIGLIGDIRNYTADQVLSFSGLTKNDTIELIAGGPPCQAFSTAGNRKGFEDERGNVFLKYLSLIEELKPRYVVLENVRGILSTKFSLNAEDDISKSFSQECKDTPGSALYYITKRLEIAGYTISFNLYNSANFGAPQIRERVIIIGSLDGVALPFLNPTHSETGEFGLKKWKTFKQASINLDDKCDFVKFPEKRLKFYRLLTAGQNWKDLSIEKQKEALGKSYFLGGGKTGFFRRIAWDRPAPTVVTHPAMPATDLAHPVEDRPLSVQEYKRIQEFPDSWCIEGSILERYRQIGNAVPVSLGEAVGKLVFSAIKESVIYPIQDFKYSRYKNTSNKMWLKEFQKQVEILEKKAVAT</sequence>
<feature type="active site" evidence="6">
    <location>
        <position position="155"/>
    </location>
</feature>
<reference evidence="9 10" key="1">
    <citation type="submission" date="2023-07" db="EMBL/GenBank/DDBJ databases">
        <title>Sorghum-associated microbial communities from plants grown in Nebraska, USA.</title>
        <authorList>
            <person name="Schachtman D."/>
        </authorList>
    </citation>
    <scope>NUCLEOTIDE SEQUENCE [LARGE SCALE GENOMIC DNA]</scope>
    <source>
        <strain evidence="9 10">BE124</strain>
    </source>
</reference>
<evidence type="ECO:0000313" key="9">
    <source>
        <dbReference type="EMBL" id="MDR6843340.1"/>
    </source>
</evidence>
<evidence type="ECO:0000256" key="3">
    <source>
        <dbReference type="ARBA" id="ARBA00022691"/>
    </source>
</evidence>
<keyword evidence="2 6" id="KW-0808">Transferase</keyword>
<evidence type="ECO:0000256" key="4">
    <source>
        <dbReference type="ARBA" id="ARBA00022747"/>
    </source>
</evidence>
<dbReference type="EMBL" id="JAVDTX010000001">
    <property type="protein sequence ID" value="MDR6843340.1"/>
    <property type="molecule type" value="Genomic_DNA"/>
</dbReference>
<keyword evidence="1 6" id="KW-0489">Methyltransferase</keyword>
<protein>
    <recommendedName>
        <fullName evidence="8">Cytosine-specific methyltransferase</fullName>
        <ecNumber evidence="8">2.1.1.37</ecNumber>
    </recommendedName>
</protein>
<evidence type="ECO:0000313" key="10">
    <source>
        <dbReference type="Proteomes" id="UP001261871"/>
    </source>
</evidence>
<dbReference type="Pfam" id="PF00145">
    <property type="entry name" value="DNA_methylase"/>
    <property type="match status" value="1"/>
</dbReference>
<dbReference type="Proteomes" id="UP001261871">
    <property type="component" value="Unassembled WGS sequence"/>
</dbReference>
<keyword evidence="4" id="KW-0680">Restriction system</keyword>
<evidence type="ECO:0000256" key="7">
    <source>
        <dbReference type="RuleBase" id="RU000416"/>
    </source>
</evidence>
<organism evidence="9 10">
    <name type="scientific">Flavobacterium granuli</name>
    <dbReference type="NCBI Taxonomy" id="280093"/>
    <lineage>
        <taxon>Bacteria</taxon>
        <taxon>Pseudomonadati</taxon>
        <taxon>Bacteroidota</taxon>
        <taxon>Flavobacteriia</taxon>
        <taxon>Flavobacteriales</taxon>
        <taxon>Flavobacteriaceae</taxon>
        <taxon>Flavobacterium</taxon>
    </lineage>
</organism>
<comment type="catalytic activity">
    <reaction evidence="5 8">
        <text>a 2'-deoxycytidine in DNA + S-adenosyl-L-methionine = a 5-methyl-2'-deoxycytidine in DNA + S-adenosyl-L-homocysteine + H(+)</text>
        <dbReference type="Rhea" id="RHEA:13681"/>
        <dbReference type="Rhea" id="RHEA-COMP:11369"/>
        <dbReference type="Rhea" id="RHEA-COMP:11370"/>
        <dbReference type="ChEBI" id="CHEBI:15378"/>
        <dbReference type="ChEBI" id="CHEBI:57856"/>
        <dbReference type="ChEBI" id="CHEBI:59789"/>
        <dbReference type="ChEBI" id="CHEBI:85452"/>
        <dbReference type="ChEBI" id="CHEBI:85454"/>
        <dbReference type="EC" id="2.1.1.37"/>
    </reaction>
</comment>
<dbReference type="PANTHER" id="PTHR10629">
    <property type="entry name" value="CYTOSINE-SPECIFIC METHYLTRANSFERASE"/>
    <property type="match status" value="1"/>
</dbReference>
<evidence type="ECO:0000256" key="2">
    <source>
        <dbReference type="ARBA" id="ARBA00022679"/>
    </source>
</evidence>
<dbReference type="NCBIfam" id="TIGR00675">
    <property type="entry name" value="dcm"/>
    <property type="match status" value="1"/>
</dbReference>
<evidence type="ECO:0000256" key="5">
    <source>
        <dbReference type="ARBA" id="ARBA00047422"/>
    </source>
</evidence>
<evidence type="ECO:0000256" key="6">
    <source>
        <dbReference type="PROSITE-ProRule" id="PRU01016"/>
    </source>
</evidence>
<dbReference type="PRINTS" id="PR00105">
    <property type="entry name" value="C5METTRFRASE"/>
</dbReference>
<evidence type="ECO:0000256" key="1">
    <source>
        <dbReference type="ARBA" id="ARBA00022603"/>
    </source>
</evidence>
<dbReference type="PROSITE" id="PS00094">
    <property type="entry name" value="C5_MTASE_1"/>
    <property type="match status" value="1"/>
</dbReference>
<dbReference type="PROSITE" id="PS00095">
    <property type="entry name" value="C5_MTASE_2"/>
    <property type="match status" value="1"/>
</dbReference>
<dbReference type="RefSeq" id="WP_310002662.1">
    <property type="nucleotide sequence ID" value="NZ_JAVDTX010000001.1"/>
</dbReference>
<evidence type="ECO:0000256" key="8">
    <source>
        <dbReference type="RuleBase" id="RU000417"/>
    </source>
</evidence>
<accession>A0ABU1RX53</accession>
<dbReference type="GO" id="GO:0003886">
    <property type="term" value="F:DNA (cytosine-5-)-methyltransferase activity"/>
    <property type="evidence" value="ECO:0007669"/>
    <property type="project" value="UniProtKB-EC"/>
</dbReference>
<dbReference type="GO" id="GO:0032259">
    <property type="term" value="P:methylation"/>
    <property type="evidence" value="ECO:0007669"/>
    <property type="project" value="UniProtKB-KW"/>
</dbReference>
<dbReference type="Gene3D" id="3.40.50.150">
    <property type="entry name" value="Vaccinia Virus protein VP39"/>
    <property type="match status" value="1"/>
</dbReference>
<dbReference type="InterPro" id="IPR050390">
    <property type="entry name" value="C5-Methyltransferase"/>
</dbReference>
<keyword evidence="3 6" id="KW-0949">S-adenosyl-L-methionine</keyword>
<dbReference type="PANTHER" id="PTHR10629:SF52">
    <property type="entry name" value="DNA (CYTOSINE-5)-METHYLTRANSFERASE 1"/>
    <property type="match status" value="1"/>
</dbReference>